<keyword evidence="11" id="KW-1185">Reference proteome</keyword>
<dbReference type="EMBL" id="JBHLVX010000035">
    <property type="protein sequence ID" value="MFC0268111.1"/>
    <property type="molecule type" value="Genomic_DNA"/>
</dbReference>
<dbReference type="Pfam" id="PF00892">
    <property type="entry name" value="EamA"/>
    <property type="match status" value="2"/>
</dbReference>
<comment type="subcellular location">
    <subcellularLocation>
        <location evidence="1">Cell membrane</location>
        <topology evidence="1">Multi-pass membrane protein</topology>
    </subcellularLocation>
</comment>
<evidence type="ECO:0000256" key="2">
    <source>
        <dbReference type="ARBA" id="ARBA00007362"/>
    </source>
</evidence>
<evidence type="ECO:0000256" key="5">
    <source>
        <dbReference type="ARBA" id="ARBA00022692"/>
    </source>
</evidence>
<feature type="transmembrane region" description="Helical" evidence="8">
    <location>
        <begin position="245"/>
        <end position="263"/>
    </location>
</feature>
<evidence type="ECO:0000313" key="11">
    <source>
        <dbReference type="Proteomes" id="UP001589814"/>
    </source>
</evidence>
<dbReference type="InterPro" id="IPR050638">
    <property type="entry name" value="AA-Vitamin_Transporters"/>
</dbReference>
<dbReference type="PANTHER" id="PTHR32322:SF2">
    <property type="entry name" value="EAMA DOMAIN-CONTAINING PROTEIN"/>
    <property type="match status" value="1"/>
</dbReference>
<feature type="transmembrane region" description="Helical" evidence="8">
    <location>
        <begin position="129"/>
        <end position="146"/>
    </location>
</feature>
<dbReference type="RefSeq" id="WP_019951900.1">
    <property type="nucleotide sequence ID" value="NZ_JBHLVX010000035.1"/>
</dbReference>
<keyword evidence="5 8" id="KW-0812">Transmembrane</keyword>
<evidence type="ECO:0000256" key="1">
    <source>
        <dbReference type="ARBA" id="ARBA00004651"/>
    </source>
</evidence>
<gene>
    <name evidence="10" type="primary">rarD</name>
    <name evidence="10" type="ORF">ACFFHW_08975</name>
</gene>
<feature type="transmembrane region" description="Helical" evidence="8">
    <location>
        <begin position="9"/>
        <end position="28"/>
    </location>
</feature>
<evidence type="ECO:0000256" key="8">
    <source>
        <dbReference type="SAM" id="Phobius"/>
    </source>
</evidence>
<dbReference type="Proteomes" id="UP001589814">
    <property type="component" value="Unassembled WGS sequence"/>
</dbReference>
<dbReference type="PROSITE" id="PS51257">
    <property type="entry name" value="PROKAR_LIPOPROTEIN"/>
    <property type="match status" value="1"/>
</dbReference>
<feature type="transmembrane region" description="Helical" evidence="8">
    <location>
        <begin position="269"/>
        <end position="289"/>
    </location>
</feature>
<evidence type="ECO:0000313" key="10">
    <source>
        <dbReference type="EMBL" id="MFC0268111.1"/>
    </source>
</evidence>
<protein>
    <submittedName>
        <fullName evidence="10">EamA family transporter RarD</fullName>
    </submittedName>
</protein>
<dbReference type="InterPro" id="IPR037185">
    <property type="entry name" value="EmrE-like"/>
</dbReference>
<comment type="caution">
    <text evidence="10">The sequence shown here is derived from an EMBL/GenBank/DDBJ whole genome shotgun (WGS) entry which is preliminary data.</text>
</comment>
<feature type="transmembrane region" description="Helical" evidence="8">
    <location>
        <begin position="73"/>
        <end position="93"/>
    </location>
</feature>
<evidence type="ECO:0000256" key="7">
    <source>
        <dbReference type="ARBA" id="ARBA00023136"/>
    </source>
</evidence>
<accession>A0ABV6G3A4</accession>
<dbReference type="InterPro" id="IPR000620">
    <property type="entry name" value="EamA_dom"/>
</dbReference>
<feature type="domain" description="EamA" evidence="9">
    <location>
        <begin position="156"/>
        <end position="285"/>
    </location>
</feature>
<feature type="transmembrane region" description="Helical" evidence="8">
    <location>
        <begin position="105"/>
        <end position="122"/>
    </location>
</feature>
<name>A0ABV6G3A4_9GAMM</name>
<dbReference type="SUPFAM" id="SSF103481">
    <property type="entry name" value="Multidrug resistance efflux transporter EmrE"/>
    <property type="match status" value="2"/>
</dbReference>
<feature type="domain" description="EamA" evidence="9">
    <location>
        <begin position="10"/>
        <end position="145"/>
    </location>
</feature>
<feature type="transmembrane region" description="Helical" evidence="8">
    <location>
        <begin position="211"/>
        <end position="233"/>
    </location>
</feature>
<evidence type="ECO:0000256" key="3">
    <source>
        <dbReference type="ARBA" id="ARBA00022448"/>
    </source>
</evidence>
<feature type="transmembrane region" description="Helical" evidence="8">
    <location>
        <begin position="180"/>
        <end position="199"/>
    </location>
</feature>
<keyword evidence="4" id="KW-1003">Cell membrane</keyword>
<reference evidence="10 11" key="1">
    <citation type="submission" date="2024-09" db="EMBL/GenBank/DDBJ databases">
        <authorList>
            <person name="Sun Q."/>
            <person name="Mori K."/>
        </authorList>
    </citation>
    <scope>NUCLEOTIDE SEQUENCE [LARGE SCALE GENOMIC DNA]</scope>
    <source>
        <strain evidence="10 11">CCM 7415</strain>
    </source>
</reference>
<feature type="transmembrane region" description="Helical" evidence="8">
    <location>
        <begin position="152"/>
        <end position="168"/>
    </location>
</feature>
<feature type="transmembrane region" description="Helical" evidence="8">
    <location>
        <begin position="40"/>
        <end position="61"/>
    </location>
</feature>
<organism evidence="10 11">
    <name type="scientific">Kushneria aurantia</name>
    <dbReference type="NCBI Taxonomy" id="504092"/>
    <lineage>
        <taxon>Bacteria</taxon>
        <taxon>Pseudomonadati</taxon>
        <taxon>Pseudomonadota</taxon>
        <taxon>Gammaproteobacteria</taxon>
        <taxon>Oceanospirillales</taxon>
        <taxon>Halomonadaceae</taxon>
        <taxon>Kushneria</taxon>
    </lineage>
</organism>
<proteinExistence type="inferred from homology"/>
<dbReference type="NCBIfam" id="TIGR00688">
    <property type="entry name" value="rarD"/>
    <property type="match status" value="1"/>
</dbReference>
<keyword evidence="6 8" id="KW-1133">Transmembrane helix</keyword>
<dbReference type="InterPro" id="IPR004626">
    <property type="entry name" value="RarD"/>
</dbReference>
<sequence>MSNTREQSVGVATALGCFLLWGFLPLYFNLLNATSAWEILAQRVVWAAALLVLFALLTGRGARVMSIARDRRLLGALCLSALLISTNWGVFIWAVSNHHVLQSSLGYYINPLFNVVLGLLFFSERLRPLQLLAVGLAVAGVTIMVVGFGRVPWISLTLATSFGLYGALRKRIAVNSIDGLLIETVLLLPFALLWLGWLAQQEQLAFLHRDVLNDLLLVGCGLVTLLPLILFAMAARRLKLATLGLVQYITPTLHLLTGVLILGEPFNRASLITFAFIWAGLALYSLDALRAQRRVTSARRPAGE</sequence>
<evidence type="ECO:0000256" key="4">
    <source>
        <dbReference type="ARBA" id="ARBA00022475"/>
    </source>
</evidence>
<keyword evidence="7 8" id="KW-0472">Membrane</keyword>
<keyword evidence="3" id="KW-0813">Transport</keyword>
<comment type="similarity">
    <text evidence="2">Belongs to the EamA transporter family.</text>
</comment>
<evidence type="ECO:0000256" key="6">
    <source>
        <dbReference type="ARBA" id="ARBA00022989"/>
    </source>
</evidence>
<dbReference type="PANTHER" id="PTHR32322">
    <property type="entry name" value="INNER MEMBRANE TRANSPORTER"/>
    <property type="match status" value="1"/>
</dbReference>
<evidence type="ECO:0000259" key="9">
    <source>
        <dbReference type="Pfam" id="PF00892"/>
    </source>
</evidence>